<keyword evidence="9" id="KW-0863">Zinc-finger</keyword>
<dbReference type="EMBL" id="KL218577">
    <property type="protein sequence ID" value="KFP06740.1"/>
    <property type="molecule type" value="Genomic_DNA"/>
</dbReference>
<sequence>ELEAIVYAFSQWPNVRLNVVSDSLYAVGVVQRIEDAHLKDVANRRLNDLFCQLRAAIQQRNQPYAIIHIRSHQWSDGLGEGNARADRLVSLFVPMNEFTKARDAHATFHQNARGLYRHFKISMDEARSIVKACPQCNQQGLGLGLGINPWGLGPNEKWQMDVTHVPEFGRLKYVHVTIDTYSHFIWATAQSGEKALQVIWHLTMCFAVMGVPEHIKTDNGPAYVSKKVARFFQQWGIKHTTGIPHLPTGQAIVERANQTLKNYL</sequence>
<gene>
    <name evidence="13" type="ORF">N300_13691</name>
</gene>
<dbReference type="InterPro" id="IPR003308">
    <property type="entry name" value="Integrase_Zn-bd_dom_N"/>
</dbReference>
<feature type="non-terminal residue" evidence="13">
    <location>
        <position position="1"/>
    </location>
</feature>
<dbReference type="SUPFAM" id="SSF53098">
    <property type="entry name" value="Ribonuclease H-like"/>
    <property type="match status" value="2"/>
</dbReference>
<dbReference type="InterPro" id="IPR001584">
    <property type="entry name" value="Integrase_cat-core"/>
</dbReference>
<proteinExistence type="predicted"/>
<name>A0A091IHA9_CALAN</name>
<keyword evidence="9" id="KW-0862">Zinc</keyword>
<evidence type="ECO:0000256" key="7">
    <source>
        <dbReference type="ARBA" id="ARBA00022801"/>
    </source>
</evidence>
<keyword evidence="2" id="KW-0808">Transferase</keyword>
<dbReference type="Gene3D" id="1.10.10.200">
    <property type="match status" value="1"/>
</dbReference>
<evidence type="ECO:0000259" key="11">
    <source>
        <dbReference type="PROSITE" id="PS50879"/>
    </source>
</evidence>
<dbReference type="PROSITE" id="PS50994">
    <property type="entry name" value="INTEGRASE"/>
    <property type="match status" value="1"/>
</dbReference>
<feature type="domain" description="Integrase catalytic" evidence="12">
    <location>
        <begin position="150"/>
        <end position="264"/>
    </location>
</feature>
<dbReference type="InterPro" id="IPR002156">
    <property type="entry name" value="RNaseH_domain"/>
</dbReference>
<keyword evidence="3" id="KW-0548">Nucleotidyltransferase</keyword>
<dbReference type="GO" id="GO:0003964">
    <property type="term" value="F:RNA-directed DNA polymerase activity"/>
    <property type="evidence" value="ECO:0007669"/>
    <property type="project" value="UniProtKB-KW"/>
</dbReference>
<keyword evidence="7" id="KW-0378">Hydrolase</keyword>
<dbReference type="EC" id="2.7.7.49" evidence="1"/>
<dbReference type="InterPro" id="IPR036397">
    <property type="entry name" value="RNaseH_sf"/>
</dbReference>
<dbReference type="GO" id="GO:0035613">
    <property type="term" value="F:RNA stem-loop binding"/>
    <property type="evidence" value="ECO:0007669"/>
    <property type="project" value="TreeGrafter"/>
</dbReference>
<dbReference type="Proteomes" id="UP000054308">
    <property type="component" value="Unassembled WGS sequence"/>
</dbReference>
<evidence type="ECO:0000256" key="2">
    <source>
        <dbReference type="ARBA" id="ARBA00022679"/>
    </source>
</evidence>
<dbReference type="InterPro" id="IPR017856">
    <property type="entry name" value="Integrase-like_N"/>
</dbReference>
<dbReference type="GO" id="GO:0008270">
    <property type="term" value="F:zinc ion binding"/>
    <property type="evidence" value="ECO:0007669"/>
    <property type="project" value="UniProtKB-KW"/>
</dbReference>
<evidence type="ECO:0000256" key="6">
    <source>
        <dbReference type="ARBA" id="ARBA00022759"/>
    </source>
</evidence>
<dbReference type="Gene3D" id="3.30.420.10">
    <property type="entry name" value="Ribonuclease H-like superfamily/Ribonuclease H"/>
    <property type="match status" value="2"/>
</dbReference>
<evidence type="ECO:0000313" key="13">
    <source>
        <dbReference type="EMBL" id="KFP06740.1"/>
    </source>
</evidence>
<dbReference type="PROSITE" id="PS50879">
    <property type="entry name" value="RNASE_H_1"/>
    <property type="match status" value="1"/>
</dbReference>
<feature type="domain" description="RNase H type-1" evidence="11">
    <location>
        <begin position="1"/>
        <end position="94"/>
    </location>
</feature>
<evidence type="ECO:0000256" key="8">
    <source>
        <dbReference type="ARBA" id="ARBA00022918"/>
    </source>
</evidence>
<evidence type="ECO:0000256" key="3">
    <source>
        <dbReference type="ARBA" id="ARBA00022695"/>
    </source>
</evidence>
<evidence type="ECO:0000313" key="14">
    <source>
        <dbReference type="Proteomes" id="UP000054308"/>
    </source>
</evidence>
<dbReference type="PANTHER" id="PTHR41694">
    <property type="entry name" value="ENDOGENOUS RETROVIRUS GROUP K MEMBER POL PROTEIN"/>
    <property type="match status" value="1"/>
</dbReference>
<dbReference type="PANTHER" id="PTHR41694:SF3">
    <property type="entry name" value="RNA-DIRECTED DNA POLYMERASE-RELATED"/>
    <property type="match status" value="1"/>
</dbReference>
<feature type="domain" description="Integrase-type" evidence="10">
    <location>
        <begin position="96"/>
        <end position="137"/>
    </location>
</feature>
<evidence type="ECO:0000256" key="1">
    <source>
        <dbReference type="ARBA" id="ARBA00012493"/>
    </source>
</evidence>
<dbReference type="SUPFAM" id="SSF46919">
    <property type="entry name" value="N-terminal Zn binding domain of HIV integrase"/>
    <property type="match status" value="1"/>
</dbReference>
<reference evidence="13 14" key="1">
    <citation type="submission" date="2014-04" db="EMBL/GenBank/DDBJ databases">
        <title>Genome evolution of avian class.</title>
        <authorList>
            <person name="Zhang G."/>
            <person name="Li C."/>
        </authorList>
    </citation>
    <scope>NUCLEOTIDE SEQUENCE [LARGE SCALE GENOMIC DNA]</scope>
    <source>
        <strain evidence="13">BGI_N300</strain>
    </source>
</reference>
<dbReference type="Pfam" id="PF00075">
    <property type="entry name" value="RNase_H"/>
    <property type="match status" value="1"/>
</dbReference>
<dbReference type="GO" id="GO:0004523">
    <property type="term" value="F:RNA-DNA hybrid ribonuclease activity"/>
    <property type="evidence" value="ECO:0007669"/>
    <property type="project" value="InterPro"/>
</dbReference>
<dbReference type="AlphaFoldDB" id="A0A091IHA9"/>
<dbReference type="GO" id="GO:0015074">
    <property type="term" value="P:DNA integration"/>
    <property type="evidence" value="ECO:0007669"/>
    <property type="project" value="InterPro"/>
</dbReference>
<dbReference type="Pfam" id="PF02022">
    <property type="entry name" value="Integrase_Zn"/>
    <property type="match status" value="1"/>
</dbReference>
<keyword evidence="6" id="KW-0255">Endonuclease</keyword>
<evidence type="ECO:0000256" key="4">
    <source>
        <dbReference type="ARBA" id="ARBA00022722"/>
    </source>
</evidence>
<keyword evidence="8" id="KW-0695">RNA-directed DNA polymerase</keyword>
<dbReference type="InterPro" id="IPR012337">
    <property type="entry name" value="RNaseH-like_sf"/>
</dbReference>
<keyword evidence="14" id="KW-1185">Reference proteome</keyword>
<evidence type="ECO:0000259" key="10">
    <source>
        <dbReference type="PROSITE" id="PS50876"/>
    </source>
</evidence>
<feature type="non-terminal residue" evidence="13">
    <location>
        <position position="264"/>
    </location>
</feature>
<keyword evidence="4" id="KW-0540">Nuclease</keyword>
<evidence type="ECO:0000256" key="5">
    <source>
        <dbReference type="ARBA" id="ARBA00022723"/>
    </source>
</evidence>
<dbReference type="PROSITE" id="PS50876">
    <property type="entry name" value="ZF_INTEGRASE"/>
    <property type="match status" value="1"/>
</dbReference>
<evidence type="ECO:0000256" key="9">
    <source>
        <dbReference type="PROSITE-ProRule" id="PRU00450"/>
    </source>
</evidence>
<keyword evidence="5" id="KW-0479">Metal-binding</keyword>
<dbReference type="Pfam" id="PF00665">
    <property type="entry name" value="rve"/>
    <property type="match status" value="1"/>
</dbReference>
<protein>
    <recommendedName>
        <fullName evidence="1">RNA-directed DNA polymerase</fullName>
        <ecNumber evidence="1">2.7.7.49</ecNumber>
    </recommendedName>
</protein>
<accession>A0A091IHA9</accession>
<dbReference type="STRING" id="9244.A0A091IHA9"/>
<evidence type="ECO:0000259" key="12">
    <source>
        <dbReference type="PROSITE" id="PS50994"/>
    </source>
</evidence>
<organism evidence="13 14">
    <name type="scientific">Calypte anna</name>
    <name type="common">Anna's hummingbird</name>
    <name type="synonym">Archilochus anna</name>
    <dbReference type="NCBI Taxonomy" id="9244"/>
    <lineage>
        <taxon>Eukaryota</taxon>
        <taxon>Metazoa</taxon>
        <taxon>Chordata</taxon>
        <taxon>Craniata</taxon>
        <taxon>Vertebrata</taxon>
        <taxon>Euteleostomi</taxon>
        <taxon>Archelosauria</taxon>
        <taxon>Archosauria</taxon>
        <taxon>Dinosauria</taxon>
        <taxon>Saurischia</taxon>
        <taxon>Theropoda</taxon>
        <taxon>Coelurosauria</taxon>
        <taxon>Aves</taxon>
        <taxon>Neognathae</taxon>
        <taxon>Neoaves</taxon>
        <taxon>Strisores</taxon>
        <taxon>Apodiformes</taxon>
        <taxon>Trochilidae</taxon>
        <taxon>Calypte</taxon>
    </lineage>
</organism>